<dbReference type="SUPFAM" id="SSF56529">
    <property type="entry name" value="FAH"/>
    <property type="match status" value="1"/>
</dbReference>
<dbReference type="PANTHER" id="PTHR42796">
    <property type="entry name" value="FUMARYLACETOACETATE HYDROLASE DOMAIN-CONTAINING PROTEIN 2A-RELATED"/>
    <property type="match status" value="1"/>
</dbReference>
<dbReference type="OrthoDB" id="5197601at2"/>
<protein>
    <submittedName>
        <fullName evidence="4">2,4-diketo-3-deoxy-L-fuconate hydrolase</fullName>
    </submittedName>
</protein>
<dbReference type="Proteomes" id="UP000198804">
    <property type="component" value="Unassembled WGS sequence"/>
</dbReference>
<dbReference type="PANTHER" id="PTHR42796:SF4">
    <property type="entry name" value="FUMARYLACETOACETATE HYDROLASE DOMAIN-CONTAINING PROTEIN 2A"/>
    <property type="match status" value="1"/>
</dbReference>
<dbReference type="Gene3D" id="3.90.850.10">
    <property type="entry name" value="Fumarylacetoacetase-like, C-terminal domain"/>
    <property type="match status" value="1"/>
</dbReference>
<dbReference type="InterPro" id="IPR036663">
    <property type="entry name" value="Fumarylacetoacetase_C_sf"/>
</dbReference>
<dbReference type="GO" id="GO:0046872">
    <property type="term" value="F:metal ion binding"/>
    <property type="evidence" value="ECO:0007669"/>
    <property type="project" value="UniProtKB-KW"/>
</dbReference>
<dbReference type="GO" id="GO:0044281">
    <property type="term" value="P:small molecule metabolic process"/>
    <property type="evidence" value="ECO:0007669"/>
    <property type="project" value="UniProtKB-ARBA"/>
</dbReference>
<dbReference type="FunFam" id="3.90.850.10:FF:000012">
    <property type="entry name" value="Putative 2-hydroxyhepta-2,4-diene-1,7-dioate isomerase"/>
    <property type="match status" value="1"/>
</dbReference>
<accession>A0A1I4LLN7</accession>
<dbReference type="RefSeq" id="WP_091951439.1">
    <property type="nucleotide sequence ID" value="NZ_FOSV01000030.1"/>
</dbReference>
<keyword evidence="2" id="KW-0479">Metal-binding</keyword>
<organism evidence="4 5">
    <name type="scientific">Methylorubrum salsuginis</name>
    <dbReference type="NCBI Taxonomy" id="414703"/>
    <lineage>
        <taxon>Bacteria</taxon>
        <taxon>Pseudomonadati</taxon>
        <taxon>Pseudomonadota</taxon>
        <taxon>Alphaproteobacteria</taxon>
        <taxon>Hyphomicrobiales</taxon>
        <taxon>Methylobacteriaceae</taxon>
        <taxon>Methylorubrum</taxon>
    </lineage>
</organism>
<evidence type="ECO:0000256" key="2">
    <source>
        <dbReference type="ARBA" id="ARBA00022723"/>
    </source>
</evidence>
<keyword evidence="5" id="KW-1185">Reference proteome</keyword>
<dbReference type="STRING" id="414703.SAMN04488125_13026"/>
<comment type="similarity">
    <text evidence="1">Belongs to the FAH family.</text>
</comment>
<dbReference type="GO" id="GO:0016787">
    <property type="term" value="F:hydrolase activity"/>
    <property type="evidence" value="ECO:0007669"/>
    <property type="project" value="UniProtKB-KW"/>
</dbReference>
<feature type="domain" description="Fumarylacetoacetase-like C-terminal" evidence="3">
    <location>
        <begin position="72"/>
        <end position="278"/>
    </location>
</feature>
<gene>
    <name evidence="4" type="ORF">SAMN04488125_13026</name>
</gene>
<keyword evidence="4" id="KW-0378">Hydrolase</keyword>
<name>A0A1I4LLN7_9HYPH</name>
<dbReference type="InterPro" id="IPR011234">
    <property type="entry name" value="Fumarylacetoacetase-like_C"/>
</dbReference>
<evidence type="ECO:0000259" key="3">
    <source>
        <dbReference type="Pfam" id="PF01557"/>
    </source>
</evidence>
<evidence type="ECO:0000256" key="1">
    <source>
        <dbReference type="ARBA" id="ARBA00010211"/>
    </source>
</evidence>
<dbReference type="EMBL" id="FOSV01000030">
    <property type="protein sequence ID" value="SFL91880.1"/>
    <property type="molecule type" value="Genomic_DNA"/>
</dbReference>
<sequence>MKLLRYGEPGAERPGLLDAEGRIRDLRDHVPDIAGPFLTDESLARLRALDPARLPLAEGTPRIGACVGAIGKFVCVGLNYADHAAETGKPAPDEPVLFMKATSAVCGPNDAVEIPRGSQKTDWEVELGIVIGRRAKHVTRAEALEHVAGYCVVNDVSERAFQSERGGQWTKGKSADTFGPLGPWLVTRDEVPDPQALGLWLDVDGVRRQTGSTARMIFGVTELVSYISGFMTLHPGDVIATGTPPGVGLGQKPPVFLRAGQTMRLGIDGLGEQRQAVVQGE</sequence>
<evidence type="ECO:0000313" key="4">
    <source>
        <dbReference type="EMBL" id="SFL91880.1"/>
    </source>
</evidence>
<dbReference type="Pfam" id="PF01557">
    <property type="entry name" value="FAA_hydrolase"/>
    <property type="match status" value="1"/>
</dbReference>
<evidence type="ECO:0000313" key="5">
    <source>
        <dbReference type="Proteomes" id="UP000198804"/>
    </source>
</evidence>
<dbReference type="InterPro" id="IPR051121">
    <property type="entry name" value="FAH"/>
</dbReference>
<dbReference type="AlphaFoldDB" id="A0A1I4LLN7"/>
<reference evidence="5" key="1">
    <citation type="submission" date="2016-10" db="EMBL/GenBank/DDBJ databases">
        <authorList>
            <person name="Varghese N."/>
            <person name="Submissions S."/>
        </authorList>
    </citation>
    <scope>NUCLEOTIDE SEQUENCE [LARGE SCALE GENOMIC DNA]</scope>
    <source>
        <strain evidence="5">CGMCC 1.6474</strain>
    </source>
</reference>
<proteinExistence type="inferred from homology"/>